<dbReference type="STRING" id="1120918.SAMN05216249_10126"/>
<evidence type="ECO:0000256" key="2">
    <source>
        <dbReference type="ARBA" id="ARBA00008445"/>
    </source>
</evidence>
<dbReference type="GO" id="GO:0005886">
    <property type="term" value="C:plasma membrane"/>
    <property type="evidence" value="ECO:0007669"/>
    <property type="project" value="UniProtKB-SubCell"/>
</dbReference>
<feature type="transmembrane region" description="Helical" evidence="10">
    <location>
        <begin position="6"/>
        <end position="23"/>
    </location>
</feature>
<dbReference type="GO" id="GO:0065002">
    <property type="term" value="P:intracellular protein transmembrane transport"/>
    <property type="evidence" value="ECO:0007669"/>
    <property type="project" value="TreeGrafter"/>
</dbReference>
<evidence type="ECO:0000256" key="7">
    <source>
        <dbReference type="ARBA" id="ARBA00022989"/>
    </source>
</evidence>
<keyword evidence="5 10" id="KW-0812">Transmembrane</keyword>
<keyword evidence="8 10" id="KW-0811">Translocation</keyword>
<dbReference type="Pfam" id="PF03840">
    <property type="entry name" value="SecG"/>
    <property type="match status" value="1"/>
</dbReference>
<proteinExistence type="inferred from homology"/>
<keyword evidence="6 10" id="KW-0653">Protein transport</keyword>
<comment type="function">
    <text evidence="10">Involved in protein export. Participates in an early event of protein translocation.</text>
</comment>
<dbReference type="InterPro" id="IPR004692">
    <property type="entry name" value="SecG"/>
</dbReference>
<dbReference type="PANTHER" id="PTHR34182">
    <property type="entry name" value="PROTEIN-EXPORT MEMBRANE PROTEIN SECG"/>
    <property type="match status" value="1"/>
</dbReference>
<evidence type="ECO:0000256" key="10">
    <source>
        <dbReference type="RuleBase" id="RU365087"/>
    </source>
</evidence>
<evidence type="ECO:0000256" key="5">
    <source>
        <dbReference type="ARBA" id="ARBA00022692"/>
    </source>
</evidence>
<keyword evidence="12" id="KW-1185">Reference proteome</keyword>
<dbReference type="GO" id="GO:0015450">
    <property type="term" value="F:protein-transporting ATPase activity"/>
    <property type="evidence" value="ECO:0007669"/>
    <property type="project" value="UniProtKB-UniRule"/>
</dbReference>
<gene>
    <name evidence="11" type="ORF">SAMN05216249_10126</name>
</gene>
<comment type="subcellular location">
    <subcellularLocation>
        <location evidence="1 10">Cell membrane</location>
        <topology evidence="1 10">Multi-pass membrane protein</topology>
    </subcellularLocation>
</comment>
<dbReference type="NCBIfam" id="TIGR00810">
    <property type="entry name" value="secG"/>
    <property type="match status" value="1"/>
</dbReference>
<evidence type="ECO:0000313" key="12">
    <source>
        <dbReference type="Proteomes" id="UP000198838"/>
    </source>
</evidence>
<name>A0A1I0UXM0_9FIRM</name>
<evidence type="ECO:0000256" key="4">
    <source>
        <dbReference type="ARBA" id="ARBA00022475"/>
    </source>
</evidence>
<dbReference type="PRINTS" id="PR01651">
    <property type="entry name" value="SECGEXPORT"/>
</dbReference>
<feature type="transmembrane region" description="Helical" evidence="10">
    <location>
        <begin position="60"/>
        <end position="80"/>
    </location>
</feature>
<protein>
    <recommendedName>
        <fullName evidence="10">Protein-export membrane protein SecG</fullName>
    </recommendedName>
</protein>
<dbReference type="PANTHER" id="PTHR34182:SF1">
    <property type="entry name" value="PROTEIN-EXPORT MEMBRANE PROTEIN SECG"/>
    <property type="match status" value="1"/>
</dbReference>
<evidence type="ECO:0000256" key="3">
    <source>
        <dbReference type="ARBA" id="ARBA00022448"/>
    </source>
</evidence>
<dbReference type="EMBL" id="FOJY01000001">
    <property type="protein sequence ID" value="SFA68805.1"/>
    <property type="molecule type" value="Genomic_DNA"/>
</dbReference>
<sequence>MIRTILSVIFMLICVALTVVILMQEGKTNGLGSLGGGMSNMDTYWSKNKNRSMEGTIVKVTRVLAVLFFALAIVLNLSVIG</sequence>
<reference evidence="11 12" key="1">
    <citation type="submission" date="2016-10" db="EMBL/GenBank/DDBJ databases">
        <authorList>
            <person name="de Groot N.N."/>
        </authorList>
    </citation>
    <scope>NUCLEOTIDE SEQUENCE [LARGE SCALE GENOMIC DNA]</scope>
    <source>
        <strain evidence="11 12">DSM 5522</strain>
    </source>
</reference>
<dbReference type="AlphaFoldDB" id="A0A1I0UXM0"/>
<evidence type="ECO:0000313" key="11">
    <source>
        <dbReference type="EMBL" id="SFA68805.1"/>
    </source>
</evidence>
<dbReference type="RefSeq" id="WP_092869754.1">
    <property type="nucleotide sequence ID" value="NZ_FOJY01000001.1"/>
</dbReference>
<keyword evidence="3 10" id="KW-0813">Transport</keyword>
<keyword evidence="9 10" id="KW-0472">Membrane</keyword>
<accession>A0A1I0UXM0</accession>
<evidence type="ECO:0000256" key="6">
    <source>
        <dbReference type="ARBA" id="ARBA00022927"/>
    </source>
</evidence>
<evidence type="ECO:0000256" key="9">
    <source>
        <dbReference type="ARBA" id="ARBA00023136"/>
    </source>
</evidence>
<dbReference type="Proteomes" id="UP000198838">
    <property type="component" value="Unassembled WGS sequence"/>
</dbReference>
<evidence type="ECO:0000256" key="1">
    <source>
        <dbReference type="ARBA" id="ARBA00004651"/>
    </source>
</evidence>
<organism evidence="11 12">
    <name type="scientific">Acetitomaculum ruminis DSM 5522</name>
    <dbReference type="NCBI Taxonomy" id="1120918"/>
    <lineage>
        <taxon>Bacteria</taxon>
        <taxon>Bacillati</taxon>
        <taxon>Bacillota</taxon>
        <taxon>Clostridia</taxon>
        <taxon>Lachnospirales</taxon>
        <taxon>Lachnospiraceae</taxon>
        <taxon>Acetitomaculum</taxon>
    </lineage>
</organism>
<keyword evidence="7 10" id="KW-1133">Transmembrane helix</keyword>
<dbReference type="GO" id="GO:0043952">
    <property type="term" value="P:protein transport by the Sec complex"/>
    <property type="evidence" value="ECO:0007669"/>
    <property type="project" value="TreeGrafter"/>
</dbReference>
<comment type="similarity">
    <text evidence="2 10">Belongs to the SecG family.</text>
</comment>
<evidence type="ECO:0000256" key="8">
    <source>
        <dbReference type="ARBA" id="ARBA00023010"/>
    </source>
</evidence>
<dbReference type="GO" id="GO:0009306">
    <property type="term" value="P:protein secretion"/>
    <property type="evidence" value="ECO:0007669"/>
    <property type="project" value="UniProtKB-UniRule"/>
</dbReference>
<keyword evidence="4 10" id="KW-1003">Cell membrane</keyword>